<dbReference type="InterPro" id="IPR029058">
    <property type="entry name" value="AB_hydrolase_fold"/>
</dbReference>
<dbReference type="PANTHER" id="PTHR11614">
    <property type="entry name" value="PHOSPHOLIPASE-RELATED"/>
    <property type="match status" value="1"/>
</dbReference>
<dbReference type="InterPro" id="IPR051044">
    <property type="entry name" value="MAG_DAG_Lipase"/>
</dbReference>
<organism evidence="5 6">
    <name type="scientific">Epidermidibacterium keratini</name>
    <dbReference type="NCBI Taxonomy" id="1891644"/>
    <lineage>
        <taxon>Bacteria</taxon>
        <taxon>Bacillati</taxon>
        <taxon>Actinomycetota</taxon>
        <taxon>Actinomycetes</taxon>
        <taxon>Sporichthyales</taxon>
        <taxon>Sporichthyaceae</taxon>
        <taxon>Epidermidibacterium</taxon>
    </lineage>
</organism>
<keyword evidence="5" id="KW-0378">Hydrolase</keyword>
<name>A0A7L4YIC2_9ACTN</name>
<evidence type="ECO:0000256" key="3">
    <source>
        <dbReference type="PIRSR" id="PIRSR017388-3"/>
    </source>
</evidence>
<dbReference type="OrthoDB" id="9786110at2"/>
<evidence type="ECO:0000256" key="2">
    <source>
        <dbReference type="PIRSR" id="PIRSR017388-2"/>
    </source>
</evidence>
<evidence type="ECO:0000256" key="1">
    <source>
        <dbReference type="PIRSR" id="PIRSR017388-1"/>
    </source>
</evidence>
<dbReference type="Proteomes" id="UP000463857">
    <property type="component" value="Chromosome"/>
</dbReference>
<feature type="binding site" evidence="2">
    <location>
        <position position="29"/>
    </location>
    <ligand>
        <name>substrate</name>
    </ligand>
</feature>
<accession>A0A7L4YIC2</accession>
<dbReference type="AlphaFoldDB" id="A0A7L4YIC2"/>
<evidence type="ECO:0000259" key="4">
    <source>
        <dbReference type="Pfam" id="PF12146"/>
    </source>
</evidence>
<dbReference type="EMBL" id="CP047156">
    <property type="protein sequence ID" value="QHB99180.1"/>
    <property type="molecule type" value="Genomic_DNA"/>
</dbReference>
<reference evidence="5 6" key="1">
    <citation type="journal article" date="2018" name="Int. J. Syst. Evol. Microbiol.">
        <title>Epidermidibacterium keratini gen. nov., sp. nov., a member of the family Sporichthyaceae, isolated from keratin epidermis.</title>
        <authorList>
            <person name="Lee D.G."/>
            <person name="Trujillo M.E."/>
            <person name="Kang S."/>
            <person name="Nam J.J."/>
            <person name="Kim Y.J."/>
        </authorList>
    </citation>
    <scope>NUCLEOTIDE SEQUENCE [LARGE SCALE GENOMIC DNA]</scope>
    <source>
        <strain evidence="5 6">EPI-7</strain>
    </source>
</reference>
<feature type="binding site" evidence="2">
    <location>
        <position position="98"/>
    </location>
    <ligand>
        <name>substrate</name>
    </ligand>
</feature>
<dbReference type="InParanoid" id="A0A7L4YIC2"/>
<evidence type="ECO:0000313" key="5">
    <source>
        <dbReference type="EMBL" id="QHB99180.1"/>
    </source>
</evidence>
<dbReference type="KEGG" id="eke:EK0264_02005"/>
<feature type="active site" description="Nucleophile" evidence="1">
    <location>
        <position position="97"/>
    </location>
</feature>
<evidence type="ECO:0000313" key="6">
    <source>
        <dbReference type="Proteomes" id="UP000463857"/>
    </source>
</evidence>
<dbReference type="PIRSF" id="PIRSF017388">
    <property type="entry name" value="Esterase_lipase"/>
    <property type="match status" value="1"/>
</dbReference>
<dbReference type="Pfam" id="PF12146">
    <property type="entry name" value="Hydrolase_4"/>
    <property type="match status" value="1"/>
</dbReference>
<sequence length="279" mass="30346">MPLMPGAEPFEQLLPAEGAKVGVLLCHGFSGSPASMRPWAQHLADAGFSVTVPRLPGHGTRWQDMNLTRWTDWYAEVERALLRLAQHCDRVAVAGMSMGGSLAIRLTEQYAGSGPKSLGDAFIGTILVNPALATERKDAPLLPIAQRFIPAFPGIANDIAKPGVDEVAYTKLPLKAAYSLQQLWKIARTDLPTVTTPVLLYQSRTDHIVEAVSSKILLEGIRSNDVTHRILSRSYHVATLDYDAEFIYDDSVRWLRERAAAPVGAASADGAPDHVERAS</sequence>
<feature type="site" description="Important for substrate specificity" evidence="3">
    <location>
        <position position="155"/>
    </location>
</feature>
<dbReference type="Gene3D" id="3.40.50.1820">
    <property type="entry name" value="alpha/beta hydrolase"/>
    <property type="match status" value="1"/>
</dbReference>
<dbReference type="RefSeq" id="WP_159542404.1">
    <property type="nucleotide sequence ID" value="NZ_CP047156.1"/>
</dbReference>
<protein>
    <submittedName>
        <fullName evidence="5">Alpha/beta fold hydrolase</fullName>
    </submittedName>
</protein>
<dbReference type="InterPro" id="IPR022742">
    <property type="entry name" value="Hydrolase_4"/>
</dbReference>
<feature type="active site" description="Charge relay system" evidence="1">
    <location>
        <position position="206"/>
    </location>
</feature>
<dbReference type="GO" id="GO:0052689">
    <property type="term" value="F:carboxylic ester hydrolase activity"/>
    <property type="evidence" value="ECO:0007669"/>
    <property type="project" value="InterPro"/>
</dbReference>
<feature type="active site" description="Charge relay system" evidence="1">
    <location>
        <position position="236"/>
    </location>
</feature>
<gene>
    <name evidence="5" type="ORF">EK0264_02005</name>
</gene>
<dbReference type="InterPro" id="IPR012354">
    <property type="entry name" value="Esterase_lipase"/>
</dbReference>
<keyword evidence="6" id="KW-1185">Reference proteome</keyword>
<dbReference type="FunCoup" id="A0A7L4YIC2">
    <property type="interactions" value="162"/>
</dbReference>
<feature type="domain" description="Serine aminopeptidase S33" evidence="4">
    <location>
        <begin position="23"/>
        <end position="239"/>
    </location>
</feature>
<dbReference type="SUPFAM" id="SSF53474">
    <property type="entry name" value="alpha/beta-Hydrolases"/>
    <property type="match status" value="1"/>
</dbReference>
<proteinExistence type="predicted"/>